<protein>
    <submittedName>
        <fullName evidence="2">Uncharacterized protein</fullName>
    </submittedName>
</protein>
<keyword evidence="1" id="KW-0472">Membrane</keyword>
<dbReference type="EMBL" id="CP136864">
    <property type="protein sequence ID" value="WOJ94781.1"/>
    <property type="molecule type" value="Genomic_DNA"/>
</dbReference>
<organism evidence="2 3">
    <name type="scientific">Congregibacter variabilis</name>
    <dbReference type="NCBI Taxonomy" id="3081200"/>
    <lineage>
        <taxon>Bacteria</taxon>
        <taxon>Pseudomonadati</taxon>
        <taxon>Pseudomonadota</taxon>
        <taxon>Gammaproteobacteria</taxon>
        <taxon>Cellvibrionales</taxon>
        <taxon>Halieaceae</taxon>
        <taxon>Congregibacter</taxon>
    </lineage>
</organism>
<dbReference type="RefSeq" id="WP_407349414.1">
    <property type="nucleotide sequence ID" value="NZ_CP136864.1"/>
</dbReference>
<dbReference type="Proteomes" id="UP001626537">
    <property type="component" value="Chromosome"/>
</dbReference>
<keyword evidence="3" id="KW-1185">Reference proteome</keyword>
<name>A0ABZ0I6A8_9GAMM</name>
<feature type="transmembrane region" description="Helical" evidence="1">
    <location>
        <begin position="48"/>
        <end position="71"/>
    </location>
</feature>
<gene>
    <name evidence="2" type="ORF">R0135_06335</name>
</gene>
<feature type="transmembrane region" description="Helical" evidence="1">
    <location>
        <begin position="111"/>
        <end position="134"/>
    </location>
</feature>
<keyword evidence="1" id="KW-0812">Transmembrane</keyword>
<keyword evidence="1" id="KW-1133">Transmembrane helix</keyword>
<sequence>MTQTWPVRFATLTAALLGPLMLLMGGGHLYGIISVALGNDAELDYRLVSLITTGLLMALPGLVSLTCLRWLWQGRIWAYATCILSASTLMAYLTLLLSIKVRDSSKVGSELNMAAMAVAVYLAVMISVWCYLVLRQRHALATPADR</sequence>
<feature type="transmembrane region" description="Helical" evidence="1">
    <location>
        <begin position="78"/>
        <end position="99"/>
    </location>
</feature>
<accession>A0ABZ0I6A8</accession>
<evidence type="ECO:0000256" key="1">
    <source>
        <dbReference type="SAM" id="Phobius"/>
    </source>
</evidence>
<evidence type="ECO:0000313" key="3">
    <source>
        <dbReference type="Proteomes" id="UP001626537"/>
    </source>
</evidence>
<evidence type="ECO:0000313" key="2">
    <source>
        <dbReference type="EMBL" id="WOJ94781.1"/>
    </source>
</evidence>
<proteinExistence type="predicted"/>
<reference evidence="2 3" key="1">
    <citation type="submission" date="2023-10" db="EMBL/GenBank/DDBJ databases">
        <title>Two novel species belonging to the OM43/NOR5 clade.</title>
        <authorList>
            <person name="Park M."/>
        </authorList>
    </citation>
    <scope>NUCLEOTIDE SEQUENCE [LARGE SCALE GENOMIC DNA]</scope>
    <source>
        <strain evidence="2 3">IMCC43200</strain>
    </source>
</reference>